<dbReference type="SUPFAM" id="SSF140490">
    <property type="entry name" value="Nqo1C-terminal domain-like"/>
    <property type="match status" value="1"/>
</dbReference>
<gene>
    <name evidence="2" type="ORF">HCT48_04190</name>
</gene>
<dbReference type="GO" id="GO:0051539">
    <property type="term" value="F:4 iron, 4 sulfur cluster binding"/>
    <property type="evidence" value="ECO:0007669"/>
    <property type="project" value="InterPro"/>
</dbReference>
<protein>
    <recommendedName>
        <fullName evidence="1">NADH-ubiquinone oxidoreductase 51kDa subunit iron-sulphur binding domain-containing protein</fullName>
    </recommendedName>
</protein>
<proteinExistence type="predicted"/>
<dbReference type="RefSeq" id="WP_167695506.1">
    <property type="nucleotide sequence ID" value="NZ_CP118181.1"/>
</dbReference>
<dbReference type="Proteomes" id="UP000778951">
    <property type="component" value="Unassembled WGS sequence"/>
</dbReference>
<keyword evidence="3" id="KW-1185">Reference proteome</keyword>
<dbReference type="InterPro" id="IPR037207">
    <property type="entry name" value="Nuop51_4Fe4S-bd_sf"/>
</dbReference>
<accession>A0A968GKA8</accession>
<comment type="caution">
    <text evidence="2">The sequence shown here is derived from an EMBL/GenBank/DDBJ whole genome shotgun (WGS) entry which is preliminary data.</text>
</comment>
<evidence type="ECO:0000313" key="2">
    <source>
        <dbReference type="EMBL" id="NIZ69415.1"/>
    </source>
</evidence>
<dbReference type="AlphaFoldDB" id="A0A968GKA8"/>
<reference evidence="2" key="1">
    <citation type="submission" date="2020-03" db="EMBL/GenBank/DDBJ databases">
        <title>Spirochaetal bacteria isolated from arthropods constitute a novel genus Entomospira genus novum within the order Spirochaetales.</title>
        <authorList>
            <person name="Grana-Miraglia L."/>
            <person name="Sikutova S."/>
            <person name="Fingerle V."/>
            <person name="Sing A."/>
            <person name="Castillo-Ramirez S."/>
            <person name="Margos G."/>
            <person name="Rudolf I."/>
        </authorList>
    </citation>
    <scope>NUCLEOTIDE SEQUENCE</scope>
    <source>
        <strain evidence="2">BR149</strain>
    </source>
</reference>
<name>A0A968GKA8_9SPIO</name>
<organism evidence="2 3">
    <name type="scientific">Entomospira culicis</name>
    <dbReference type="NCBI Taxonomy" id="2719989"/>
    <lineage>
        <taxon>Bacteria</taxon>
        <taxon>Pseudomonadati</taxon>
        <taxon>Spirochaetota</taxon>
        <taxon>Spirochaetia</taxon>
        <taxon>Spirochaetales</taxon>
        <taxon>Spirochaetaceae</taxon>
        <taxon>Entomospira</taxon>
    </lineage>
</organism>
<dbReference type="EMBL" id="JAATLM010000001">
    <property type="protein sequence ID" value="NIZ69415.1"/>
    <property type="molecule type" value="Genomic_DNA"/>
</dbReference>
<sequence length="186" mass="20466">MLEHDFLLIAVSADKGADEFFKKFKREIDLATKGKALVMKASLPDDGAIMVQIYPKSEVFTQLTLETMPALVAHITQNADTSSLVTKNELYIDDLATLLRANMHFTEQNICGKCYPCRLGGPLIDQLLASYQTDAPVNVTQIVNQLQDVGISMKSASMCAIGIFGADPLLFAMEKWPTYFSTHQGA</sequence>
<dbReference type="InterPro" id="IPR019575">
    <property type="entry name" value="Nuop51_4Fe4S-bd"/>
</dbReference>
<feature type="domain" description="NADH-ubiquinone oxidoreductase 51kDa subunit iron-sulphur binding" evidence="1">
    <location>
        <begin position="99"/>
        <end position="183"/>
    </location>
</feature>
<dbReference type="Gene3D" id="1.20.1440.230">
    <property type="entry name" value="NADH-ubiquinone oxidoreductase 51kDa subunit, iron-sulphur binding domain"/>
    <property type="match status" value="1"/>
</dbReference>
<evidence type="ECO:0000313" key="3">
    <source>
        <dbReference type="Proteomes" id="UP000778951"/>
    </source>
</evidence>
<evidence type="ECO:0000259" key="1">
    <source>
        <dbReference type="Pfam" id="PF10589"/>
    </source>
</evidence>
<dbReference type="Pfam" id="PF10589">
    <property type="entry name" value="NADH_4Fe-4S"/>
    <property type="match status" value="1"/>
</dbReference>